<dbReference type="PANTHER" id="PTHR34582">
    <property type="entry name" value="UPF0702 TRANSMEMBRANE PROTEIN YCAP"/>
    <property type="match status" value="1"/>
</dbReference>
<dbReference type="GO" id="GO:0005886">
    <property type="term" value="C:plasma membrane"/>
    <property type="evidence" value="ECO:0007669"/>
    <property type="project" value="UniProtKB-SubCell"/>
</dbReference>
<keyword evidence="3" id="KW-1003">Cell membrane</keyword>
<dbReference type="OrthoDB" id="1076133at2"/>
<dbReference type="InterPro" id="IPR023090">
    <property type="entry name" value="UPF0702_alpha/beta_dom_sf"/>
</dbReference>
<keyword evidence="4 7" id="KW-0812">Transmembrane</keyword>
<dbReference type="Gene3D" id="3.30.240.20">
    <property type="entry name" value="bsu07140 like domains"/>
    <property type="match status" value="2"/>
</dbReference>
<evidence type="ECO:0000256" key="3">
    <source>
        <dbReference type="ARBA" id="ARBA00022475"/>
    </source>
</evidence>
<sequence>MKALNFGSLTAELFFGFFALFVLTKALGKTEITQLTPFDFISSLILGELLGNAIYDTETNLWMIFYAVAVWGGLVYAIEILSQKFKGMRKLLEGSPAIVIRKGMIVREELKRNKIDINQLQNLIRQKGYFSLREIEYAILETNGTVSVMPKHLYSTPNRSDLKLQDQAAELPVTLIMDGEIIFDNLQTAGISKEQLLSKIKKHGIFHVEDVLYAEMLSGQLLVMPFKLKDIQNNN</sequence>
<evidence type="ECO:0000256" key="4">
    <source>
        <dbReference type="ARBA" id="ARBA00022692"/>
    </source>
</evidence>
<feature type="domain" description="YetF C-terminal" evidence="8">
    <location>
        <begin position="83"/>
        <end position="216"/>
    </location>
</feature>
<evidence type="ECO:0000256" key="2">
    <source>
        <dbReference type="ARBA" id="ARBA00006448"/>
    </source>
</evidence>
<accession>A0A235FCC7</accession>
<dbReference type="AlphaFoldDB" id="A0A235FCC7"/>
<dbReference type="PANTHER" id="PTHR34582:SF5">
    <property type="entry name" value="UPF0702 TRANSMEMBRANE PROTEIN YETF"/>
    <property type="match status" value="1"/>
</dbReference>
<dbReference type="Pfam" id="PF04239">
    <property type="entry name" value="DUF421"/>
    <property type="match status" value="1"/>
</dbReference>
<evidence type="ECO:0000256" key="7">
    <source>
        <dbReference type="SAM" id="Phobius"/>
    </source>
</evidence>
<feature type="domain" description="YetF-like N-terminal transmembrane" evidence="9">
    <location>
        <begin position="8"/>
        <end position="81"/>
    </location>
</feature>
<keyword evidence="11" id="KW-1185">Reference proteome</keyword>
<dbReference type="EMBL" id="NOII01000001">
    <property type="protein sequence ID" value="OYD59030.1"/>
    <property type="molecule type" value="Genomic_DNA"/>
</dbReference>
<comment type="similarity">
    <text evidence="2">Belongs to the UPF0702 family.</text>
</comment>
<evidence type="ECO:0000313" key="10">
    <source>
        <dbReference type="EMBL" id="OYD59030.1"/>
    </source>
</evidence>
<proteinExistence type="inferred from homology"/>
<dbReference type="RefSeq" id="WP_094250990.1">
    <property type="nucleotide sequence ID" value="NZ_JBHLXL010000001.1"/>
</dbReference>
<evidence type="ECO:0000313" key="11">
    <source>
        <dbReference type="Proteomes" id="UP000215059"/>
    </source>
</evidence>
<reference evidence="10 11" key="1">
    <citation type="submission" date="2017-07" db="EMBL/GenBank/DDBJ databases">
        <title>Fictibacillus sp. nov. GDSW-R2A3 Genome sequencing and assembly.</title>
        <authorList>
            <person name="Mayilraj S."/>
        </authorList>
    </citation>
    <scope>NUCLEOTIDE SEQUENCE [LARGE SCALE GENOMIC DNA]</scope>
    <source>
        <strain evidence="10 11">GDSW-R2A3</strain>
    </source>
</reference>
<keyword evidence="5 7" id="KW-1133">Transmembrane helix</keyword>
<evidence type="ECO:0000259" key="9">
    <source>
        <dbReference type="Pfam" id="PF20730"/>
    </source>
</evidence>
<keyword evidence="6 7" id="KW-0472">Membrane</keyword>
<evidence type="ECO:0008006" key="12">
    <source>
        <dbReference type="Google" id="ProtNLM"/>
    </source>
</evidence>
<dbReference type="Pfam" id="PF20730">
    <property type="entry name" value="YetF_N"/>
    <property type="match status" value="1"/>
</dbReference>
<evidence type="ECO:0000256" key="6">
    <source>
        <dbReference type="ARBA" id="ARBA00023136"/>
    </source>
</evidence>
<dbReference type="Proteomes" id="UP000215059">
    <property type="component" value="Unassembled WGS sequence"/>
</dbReference>
<dbReference type="InterPro" id="IPR048454">
    <property type="entry name" value="YetF_N"/>
</dbReference>
<dbReference type="InterPro" id="IPR007353">
    <property type="entry name" value="DUF421"/>
</dbReference>
<feature type="transmembrane region" description="Helical" evidence="7">
    <location>
        <begin position="61"/>
        <end position="81"/>
    </location>
</feature>
<feature type="transmembrane region" description="Helical" evidence="7">
    <location>
        <begin position="6"/>
        <end position="23"/>
    </location>
</feature>
<evidence type="ECO:0000259" key="8">
    <source>
        <dbReference type="Pfam" id="PF04239"/>
    </source>
</evidence>
<comment type="subcellular location">
    <subcellularLocation>
        <location evidence="1">Cell membrane</location>
        <topology evidence="1">Multi-pass membrane protein</topology>
    </subcellularLocation>
</comment>
<gene>
    <name evidence="10" type="ORF">CGZ90_03770</name>
</gene>
<protein>
    <recommendedName>
        <fullName evidence="12">DUF421 domain-containing protein</fullName>
    </recommendedName>
</protein>
<organism evidence="10 11">
    <name type="scientific">Fictibacillus aquaticus</name>
    <dbReference type="NCBI Taxonomy" id="2021314"/>
    <lineage>
        <taxon>Bacteria</taxon>
        <taxon>Bacillati</taxon>
        <taxon>Bacillota</taxon>
        <taxon>Bacilli</taxon>
        <taxon>Bacillales</taxon>
        <taxon>Fictibacillaceae</taxon>
        <taxon>Fictibacillus</taxon>
    </lineage>
</organism>
<evidence type="ECO:0000256" key="5">
    <source>
        <dbReference type="ARBA" id="ARBA00022989"/>
    </source>
</evidence>
<evidence type="ECO:0000256" key="1">
    <source>
        <dbReference type="ARBA" id="ARBA00004651"/>
    </source>
</evidence>
<comment type="caution">
    <text evidence="10">The sequence shown here is derived from an EMBL/GenBank/DDBJ whole genome shotgun (WGS) entry which is preliminary data.</text>
</comment>
<name>A0A235FCC7_9BACL</name>